<comment type="catalytic activity">
    <reaction evidence="10">
        <text>ATP + H2O = ADP + phosphate + H(+)</text>
        <dbReference type="Rhea" id="RHEA:13065"/>
        <dbReference type="ChEBI" id="CHEBI:15377"/>
        <dbReference type="ChEBI" id="CHEBI:15378"/>
        <dbReference type="ChEBI" id="CHEBI:30616"/>
        <dbReference type="ChEBI" id="CHEBI:43474"/>
        <dbReference type="ChEBI" id="CHEBI:456216"/>
        <dbReference type="EC" id="5.6.2.4"/>
    </reaction>
</comment>
<dbReference type="Pfam" id="PF00270">
    <property type="entry name" value="DEAD"/>
    <property type="match status" value="1"/>
</dbReference>
<protein>
    <recommendedName>
        <fullName evidence="9">DNA 3'-5' helicase</fullName>
        <ecNumber evidence="9">5.6.2.4</ecNumber>
    </recommendedName>
</protein>
<dbReference type="PANTHER" id="PTHR47835">
    <property type="entry name" value="HFM1, ATP DEPENDENT DNA HELICASE HOMOLOG"/>
    <property type="match status" value="1"/>
</dbReference>
<dbReference type="PROSITE" id="PS51194">
    <property type="entry name" value="HELICASE_CTER"/>
    <property type="match status" value="1"/>
</dbReference>
<dbReference type="SMART" id="SM00490">
    <property type="entry name" value="HELICc"/>
    <property type="match status" value="1"/>
</dbReference>
<dbReference type="SUPFAM" id="SSF52540">
    <property type="entry name" value="P-loop containing nucleoside triphosphate hydrolases"/>
    <property type="match status" value="1"/>
</dbReference>
<dbReference type="Pfam" id="PF02889">
    <property type="entry name" value="Sec63"/>
    <property type="match status" value="1"/>
</dbReference>
<gene>
    <name evidence="14" type="primary">HFM1</name>
    <name evidence="14" type="ORF">SEPCBS57363_003465</name>
</gene>
<feature type="compositionally biased region" description="Basic and acidic residues" evidence="11">
    <location>
        <begin position="1092"/>
        <end position="1101"/>
    </location>
</feature>
<dbReference type="InterPro" id="IPR014001">
    <property type="entry name" value="Helicase_ATP-bd"/>
</dbReference>
<keyword evidence="5" id="KW-0067">ATP-binding</keyword>
<name>A0ABP0DQ68_9PEZI</name>
<dbReference type="InterPro" id="IPR057842">
    <property type="entry name" value="WH_MER3"/>
</dbReference>
<evidence type="ECO:0000256" key="8">
    <source>
        <dbReference type="ARBA" id="ARBA00034617"/>
    </source>
</evidence>
<dbReference type="GO" id="GO:0003678">
    <property type="term" value="F:DNA helicase activity"/>
    <property type="evidence" value="ECO:0007669"/>
    <property type="project" value="UniProtKB-EC"/>
</dbReference>
<dbReference type="SUPFAM" id="SSF158702">
    <property type="entry name" value="Sec63 N-terminal domain-like"/>
    <property type="match status" value="1"/>
</dbReference>
<dbReference type="PANTHER" id="PTHR47835:SF3">
    <property type="entry name" value="HELICASE FOR MEIOSIS 1"/>
    <property type="match status" value="1"/>
</dbReference>
<dbReference type="GO" id="GO:0016787">
    <property type="term" value="F:hydrolase activity"/>
    <property type="evidence" value="ECO:0007669"/>
    <property type="project" value="UniProtKB-KW"/>
</dbReference>
<evidence type="ECO:0000256" key="5">
    <source>
        <dbReference type="ARBA" id="ARBA00022840"/>
    </source>
</evidence>
<dbReference type="InterPro" id="IPR027417">
    <property type="entry name" value="P-loop_NTPase"/>
</dbReference>
<dbReference type="InterPro" id="IPR001650">
    <property type="entry name" value="Helicase_C-like"/>
</dbReference>
<evidence type="ECO:0000256" key="9">
    <source>
        <dbReference type="ARBA" id="ARBA00034808"/>
    </source>
</evidence>
<dbReference type="Gene3D" id="1.10.10.10">
    <property type="entry name" value="Winged helix-like DNA-binding domain superfamily/Winged helix DNA-binding domain"/>
    <property type="match status" value="1"/>
</dbReference>
<dbReference type="SMART" id="SM00973">
    <property type="entry name" value="Sec63"/>
    <property type="match status" value="1"/>
</dbReference>
<dbReference type="InterPro" id="IPR011545">
    <property type="entry name" value="DEAD/DEAH_box_helicase_dom"/>
</dbReference>
<dbReference type="InterPro" id="IPR052247">
    <property type="entry name" value="Meiotic_Crossover_Helicase"/>
</dbReference>
<evidence type="ECO:0000313" key="15">
    <source>
        <dbReference type="Proteomes" id="UP001642501"/>
    </source>
</evidence>
<organism evidence="14 15">
    <name type="scientific">Sporothrix epigloea</name>
    <dbReference type="NCBI Taxonomy" id="1892477"/>
    <lineage>
        <taxon>Eukaryota</taxon>
        <taxon>Fungi</taxon>
        <taxon>Dikarya</taxon>
        <taxon>Ascomycota</taxon>
        <taxon>Pezizomycotina</taxon>
        <taxon>Sordariomycetes</taxon>
        <taxon>Sordariomycetidae</taxon>
        <taxon>Ophiostomatales</taxon>
        <taxon>Ophiostomataceae</taxon>
        <taxon>Sporothrix</taxon>
    </lineage>
</organism>
<keyword evidence="3 14" id="KW-0378">Hydrolase</keyword>
<dbReference type="Proteomes" id="UP001642501">
    <property type="component" value="Unassembled WGS sequence"/>
</dbReference>
<feature type="region of interest" description="Disordered" evidence="11">
    <location>
        <begin position="1075"/>
        <end position="1114"/>
    </location>
</feature>
<feature type="domain" description="Helicase C-terminal" evidence="13">
    <location>
        <begin position="335"/>
        <end position="522"/>
    </location>
</feature>
<accession>A0ABP0DQ68</accession>
<dbReference type="Gene3D" id="3.40.50.300">
    <property type="entry name" value="P-loop containing nucleotide triphosphate hydrolases"/>
    <property type="match status" value="2"/>
</dbReference>
<dbReference type="Pfam" id="PF00271">
    <property type="entry name" value="Helicase_C"/>
    <property type="match status" value="1"/>
</dbReference>
<dbReference type="EMBL" id="CAWUOM010000055">
    <property type="protein sequence ID" value="CAK7269170.1"/>
    <property type="molecule type" value="Genomic_DNA"/>
</dbReference>
<comment type="caution">
    <text evidence="14">The sequence shown here is derived from an EMBL/GenBank/DDBJ whole genome shotgun (WGS) entry which is preliminary data.</text>
</comment>
<dbReference type="EC" id="5.6.2.4" evidence="9"/>
<evidence type="ECO:0000259" key="13">
    <source>
        <dbReference type="PROSITE" id="PS51194"/>
    </source>
</evidence>
<keyword evidence="2" id="KW-0547">Nucleotide-binding</keyword>
<feature type="domain" description="Helicase ATP-binding" evidence="12">
    <location>
        <begin position="120"/>
        <end position="294"/>
    </location>
</feature>
<evidence type="ECO:0000256" key="10">
    <source>
        <dbReference type="ARBA" id="ARBA00048988"/>
    </source>
</evidence>
<dbReference type="CDD" id="cd18795">
    <property type="entry name" value="SF2_C_Ski2"/>
    <property type="match status" value="1"/>
</dbReference>
<evidence type="ECO:0000256" key="2">
    <source>
        <dbReference type="ARBA" id="ARBA00022741"/>
    </source>
</evidence>
<dbReference type="SMART" id="SM00487">
    <property type="entry name" value="DEXDc"/>
    <property type="match status" value="1"/>
</dbReference>
<evidence type="ECO:0000313" key="14">
    <source>
        <dbReference type="EMBL" id="CAK7269170.1"/>
    </source>
</evidence>
<evidence type="ECO:0000259" key="12">
    <source>
        <dbReference type="PROSITE" id="PS51192"/>
    </source>
</evidence>
<evidence type="ECO:0000256" key="4">
    <source>
        <dbReference type="ARBA" id="ARBA00022806"/>
    </source>
</evidence>
<dbReference type="InterPro" id="IPR036388">
    <property type="entry name" value="WH-like_DNA-bd_sf"/>
</dbReference>
<comment type="catalytic activity">
    <reaction evidence="8">
        <text>Couples ATP hydrolysis with the unwinding of duplex DNA by translocating in the 3'-5' direction.</text>
        <dbReference type="EC" id="5.6.2.4"/>
    </reaction>
</comment>
<keyword evidence="4 14" id="KW-0347">Helicase</keyword>
<keyword evidence="6" id="KW-0413">Isomerase</keyword>
<evidence type="ECO:0000256" key="1">
    <source>
        <dbReference type="ARBA" id="ARBA00010140"/>
    </source>
</evidence>
<dbReference type="Pfam" id="PF23445">
    <property type="entry name" value="WHD_SNRNP200"/>
    <property type="match status" value="1"/>
</dbReference>
<evidence type="ECO:0000256" key="11">
    <source>
        <dbReference type="SAM" id="MobiDB-lite"/>
    </source>
</evidence>
<proteinExistence type="inferred from homology"/>
<dbReference type="InterPro" id="IPR004179">
    <property type="entry name" value="Sec63-dom"/>
</dbReference>
<evidence type="ECO:0000256" key="7">
    <source>
        <dbReference type="ARBA" id="ARBA00023254"/>
    </source>
</evidence>
<dbReference type="PROSITE" id="PS51192">
    <property type="entry name" value="HELICASE_ATP_BIND_1"/>
    <property type="match status" value="1"/>
</dbReference>
<evidence type="ECO:0000256" key="6">
    <source>
        <dbReference type="ARBA" id="ARBA00023235"/>
    </source>
</evidence>
<feature type="compositionally biased region" description="Polar residues" evidence="11">
    <location>
        <begin position="19"/>
        <end position="28"/>
    </location>
</feature>
<keyword evidence="7" id="KW-0469">Meiosis</keyword>
<feature type="region of interest" description="Disordered" evidence="11">
    <location>
        <begin position="1"/>
        <end position="75"/>
    </location>
</feature>
<evidence type="ECO:0000256" key="3">
    <source>
        <dbReference type="ARBA" id="ARBA00022801"/>
    </source>
</evidence>
<keyword evidence="15" id="KW-1185">Reference proteome</keyword>
<feature type="compositionally biased region" description="Acidic residues" evidence="11">
    <location>
        <begin position="1145"/>
        <end position="1158"/>
    </location>
</feature>
<dbReference type="Gene3D" id="1.10.3380.10">
    <property type="entry name" value="Sec63 N-terminal domain-like domain"/>
    <property type="match status" value="1"/>
</dbReference>
<feature type="region of interest" description="Disordered" evidence="11">
    <location>
        <begin position="1140"/>
        <end position="1185"/>
    </location>
</feature>
<sequence>MNEDSEVDALGQREDGQSDIFSPSTLSTLDEDQRPSYALQVVPAPVPRYPSAQPKPMAPPTPRHSSPSPLSAKRAQIQFRPQKAPQVKGIQLMSPHSLDKKFQPIFPYQHFNAVQSSCFSCVYGSLYNVVVAAPTGSGKTVIFELAICKLLASFGKTDFKIVYQAPTKALCAERTRDWQKKFKPLGLEIAELTGDTTAAGVRCARAASIIVTTPEKWDSITRKWSDHSTLLKTVKLVLIDEVHILKDTRGATLETVVSRMKTLGSEVRFVALSATIPNSTDIAQWLGLTHTSTQVPAKTFVYGDEFRPVQLEKIVIGYNVGGGNEHSFDSLLDDQLPNLIVKHAQGKPVLIFCFTRKSTESAATALSEYWSMCSPAQRPWPAPATKIRSSARLQNVVANGVAFHHGGLEKQDRTSIEEAFLNGHLSIVCCTSTLAVGVNLPCHTVILKGTMGYQNGGFCEYDEFEVMQMIGRAGRPQFDTSATAIILTRAENRDRYLSIESGCQTVESTLHLNLIEHLNSEIVLGTVTSLAKAVQWLKGSFLAVRLRQNPEHYKLTDETTQARTTDEQLEEICKVGISRLADVGLIQYVDHSDSEFRATQYGSAMSTYMVRFETMVMILGLPKSMTTEELVNSLCHASEFNELRIKSTERQAYRELNKSQNIPFKIKDNIMETWQKISVLIQTELSRGVLPYQNRMAMEAKQAIERMQRLLESYIVCTVADNNGHGTKLSLEFSRSLIARAWEGHVAQLCQIPDIGPVNMKKLADKQVASVLDLAGLSSVDIERLLSKNPPAAMKIADALKSFPRLFLKGQVEKTRGGSRMEGTGVEPRANAKVTLGCTNIQGLPRWRNKVPSVTFLAMTIEGTLLHLWRGKLEHRERQISFCVPHSLADQVYCEFSCDEIVGTSYSLLLPAIEVSSEVAACWSTITVPLTGKRLMDDSRNTTLQSAKRQKLSSYSTHPITVGDTVFDCIDLSVVDENDTGCPRTPLSNHNRSQLLAGVANKDSLDTYAFQSMSVKKPRSCSGGGTQQDPVTLNEDSDSDDIDTFDEGIFDQIDMPVVRDSLNETVSRAIANTPPAPVSRLYNVTTQPSKDTVSRTDRPDLDLSESLPPSASSNCTIASCRASLDHQMVKSPRSFKISNGLEPFAQDEEQVVEDEESGSEEKENLVPESKDSAQSEANEREGLTVALAEPQEPGWVNFSNSGIVDFLRGHVTFV</sequence>
<feature type="compositionally biased region" description="Basic and acidic residues" evidence="11">
    <location>
        <begin position="1159"/>
        <end position="1182"/>
    </location>
</feature>
<comment type="similarity">
    <text evidence="1">Belongs to the helicase family. SKI2 subfamily.</text>
</comment>
<feature type="region of interest" description="Disordered" evidence="11">
    <location>
        <begin position="1016"/>
        <end position="1039"/>
    </location>
</feature>
<reference evidence="14 15" key="1">
    <citation type="submission" date="2024-01" db="EMBL/GenBank/DDBJ databases">
        <authorList>
            <person name="Allen C."/>
            <person name="Tagirdzhanova G."/>
        </authorList>
    </citation>
    <scope>NUCLEOTIDE SEQUENCE [LARGE SCALE GENOMIC DNA]</scope>
    <source>
        <strain evidence="14 15">CBS 573.63</strain>
    </source>
</reference>
<feature type="compositionally biased region" description="Polar residues" evidence="11">
    <location>
        <begin position="1082"/>
        <end position="1091"/>
    </location>
</feature>